<dbReference type="PANTHER" id="PTHR48105">
    <property type="entry name" value="THIOREDOXIN REDUCTASE 1-RELATED-RELATED"/>
    <property type="match status" value="1"/>
</dbReference>
<dbReference type="RefSeq" id="WP_390222649.1">
    <property type="nucleotide sequence ID" value="NZ_JBHTAA010000002.1"/>
</dbReference>
<evidence type="ECO:0000256" key="1">
    <source>
        <dbReference type="ARBA" id="ARBA00022630"/>
    </source>
</evidence>
<evidence type="ECO:0000313" key="6">
    <source>
        <dbReference type="Proteomes" id="UP001596481"/>
    </source>
</evidence>
<protein>
    <submittedName>
        <fullName evidence="5">FAD-dependent monooxygenase</fullName>
    </submittedName>
</protein>
<comment type="caution">
    <text evidence="5">The sequence shown here is derived from an EMBL/GenBank/DDBJ whole genome shotgun (WGS) entry which is preliminary data.</text>
</comment>
<dbReference type="GO" id="GO:0004497">
    <property type="term" value="F:monooxygenase activity"/>
    <property type="evidence" value="ECO:0007669"/>
    <property type="project" value="UniProtKB-KW"/>
</dbReference>
<dbReference type="InterPro" id="IPR002938">
    <property type="entry name" value="FAD-bd"/>
</dbReference>
<organism evidence="5 6">
    <name type="scientific">Haloferax namakaokahaiae</name>
    <dbReference type="NCBI Taxonomy" id="1748331"/>
    <lineage>
        <taxon>Archaea</taxon>
        <taxon>Methanobacteriati</taxon>
        <taxon>Methanobacteriota</taxon>
        <taxon>Stenosarchaea group</taxon>
        <taxon>Halobacteria</taxon>
        <taxon>Halobacteriales</taxon>
        <taxon>Haloferacaceae</taxon>
        <taxon>Haloferax</taxon>
    </lineage>
</organism>
<evidence type="ECO:0000256" key="2">
    <source>
        <dbReference type="ARBA" id="ARBA00023002"/>
    </source>
</evidence>
<accession>A0ABD5ZDE5</accession>
<feature type="domain" description="FAD-binding" evidence="4">
    <location>
        <begin position="19"/>
        <end position="54"/>
    </location>
</feature>
<evidence type="ECO:0000256" key="3">
    <source>
        <dbReference type="SAM" id="MobiDB-lite"/>
    </source>
</evidence>
<dbReference type="Proteomes" id="UP001596481">
    <property type="component" value="Unassembled WGS sequence"/>
</dbReference>
<keyword evidence="2" id="KW-0560">Oxidoreductase</keyword>
<feature type="region of interest" description="Disordered" evidence="3">
    <location>
        <begin position="319"/>
        <end position="338"/>
    </location>
</feature>
<keyword evidence="6" id="KW-1185">Reference proteome</keyword>
<evidence type="ECO:0000313" key="5">
    <source>
        <dbReference type="EMBL" id="MFC7203310.1"/>
    </source>
</evidence>
<keyword evidence="5" id="KW-0503">Monooxygenase</keyword>
<dbReference type="AlphaFoldDB" id="A0ABD5ZDE5"/>
<feature type="compositionally biased region" description="Polar residues" evidence="3">
    <location>
        <begin position="328"/>
        <end position="338"/>
    </location>
</feature>
<sequence>MNSIALDTRITDDAHIDFDYDVVVVGGGPTGCSAGIFTARHGLDTVIFDRGNAALKRAAYIENYLGFPGGIHIETLYDLMHDHARDAGCAYVPDMVEAVTHADGDSDGGTDADCDGFVVETTDGERVTTRYVVAASWYDGEYMRPLGGDEMFEEHDHGDGEVHEHFDPDYSDEDGRTPIDGLYVAAPAGERNAQAIVAAGTGAHVARCLLEDYRRELGFPEAVTAHYDWLRRESELSGEWATRDRWREWFHAQLPEDDPAHDYDEDADYDERLVELREAYLDRAFRTQVAPDEVEARWEEGQDRLLDYIDDERILERARRLEADSQSDEAATQSEEAR</sequence>
<dbReference type="InterPro" id="IPR036188">
    <property type="entry name" value="FAD/NAD-bd_sf"/>
</dbReference>
<proteinExistence type="predicted"/>
<dbReference type="Pfam" id="PF01494">
    <property type="entry name" value="FAD_binding_3"/>
    <property type="match status" value="1"/>
</dbReference>
<name>A0ABD5ZDE5_9EURY</name>
<dbReference type="EMBL" id="JBHTAA010000002">
    <property type="protein sequence ID" value="MFC7203310.1"/>
    <property type="molecule type" value="Genomic_DNA"/>
</dbReference>
<reference evidence="5 6" key="1">
    <citation type="journal article" date="2019" name="Int. J. Syst. Evol. Microbiol.">
        <title>The Global Catalogue of Microorganisms (GCM) 10K type strain sequencing project: providing services to taxonomists for standard genome sequencing and annotation.</title>
        <authorList>
            <consortium name="The Broad Institute Genomics Platform"/>
            <consortium name="The Broad Institute Genome Sequencing Center for Infectious Disease"/>
            <person name="Wu L."/>
            <person name="Ma J."/>
        </authorList>
    </citation>
    <scope>NUCLEOTIDE SEQUENCE [LARGE SCALE GENOMIC DNA]</scope>
    <source>
        <strain evidence="5 6">DSM 29988</strain>
    </source>
</reference>
<evidence type="ECO:0000259" key="4">
    <source>
        <dbReference type="Pfam" id="PF01494"/>
    </source>
</evidence>
<keyword evidence="1" id="KW-0285">Flavoprotein</keyword>
<dbReference type="InterPro" id="IPR050097">
    <property type="entry name" value="Ferredoxin-NADP_redctase_2"/>
</dbReference>
<dbReference type="PRINTS" id="PR00469">
    <property type="entry name" value="PNDRDTASEII"/>
</dbReference>
<dbReference type="SUPFAM" id="SSF51905">
    <property type="entry name" value="FAD/NAD(P)-binding domain"/>
    <property type="match status" value="1"/>
</dbReference>
<dbReference type="Gene3D" id="3.50.50.60">
    <property type="entry name" value="FAD/NAD(P)-binding domain"/>
    <property type="match status" value="1"/>
</dbReference>
<gene>
    <name evidence="5" type="ORF">ACFQJC_07265</name>
</gene>